<gene>
    <name evidence="2" type="ORF">HBR001_LOCUS7464</name>
    <name evidence="3" type="ORF">HBR001_LOCUS7465</name>
</gene>
<evidence type="ECO:0000313" key="4">
    <source>
        <dbReference type="Proteomes" id="UP001162031"/>
    </source>
</evidence>
<reference evidence="3" key="1">
    <citation type="submission" date="2022-12" db="EMBL/GenBank/DDBJ databases">
        <authorList>
            <person name="Webb A."/>
        </authorList>
    </citation>
    <scope>NUCLEOTIDE SEQUENCE</scope>
    <source>
        <strain evidence="3">Hp1</strain>
    </source>
</reference>
<protein>
    <submittedName>
        <fullName evidence="3">Uncharacterized protein</fullName>
    </submittedName>
</protein>
<keyword evidence="4" id="KW-1185">Reference proteome</keyword>
<dbReference type="EMBL" id="CANTFL010001372">
    <property type="protein sequence ID" value="CAI5738368.1"/>
    <property type="molecule type" value="Genomic_DNA"/>
</dbReference>
<evidence type="ECO:0000313" key="2">
    <source>
        <dbReference type="EMBL" id="CAI5738368.1"/>
    </source>
</evidence>
<sequence length="135" mass="14397">MPSLRAITASLLGLFLLTISSATDAAQRQSDGTPQHVRDDEVTAATPAQTAQLLSALQVYGTKNKWSVCVFTSNAPVKKGNAYAYFMVGCQVDEAFAGACPDLYTFPKCGNYTVVVSSPESKKPKVKSVTVVNLM</sequence>
<comment type="caution">
    <text evidence="3">The sequence shown here is derived from an EMBL/GenBank/DDBJ whole genome shotgun (WGS) entry which is preliminary data.</text>
</comment>
<accession>A0AAV0UNB7</accession>
<feature type="signal peptide" evidence="1">
    <location>
        <begin position="1"/>
        <end position="22"/>
    </location>
</feature>
<feature type="chain" id="PRO_5044713920" evidence="1">
    <location>
        <begin position="23"/>
        <end position="135"/>
    </location>
</feature>
<proteinExistence type="predicted"/>
<dbReference type="Proteomes" id="UP001162031">
    <property type="component" value="Unassembled WGS sequence"/>
</dbReference>
<evidence type="ECO:0000313" key="3">
    <source>
        <dbReference type="EMBL" id="CAI5738371.1"/>
    </source>
</evidence>
<organism evidence="3 4">
    <name type="scientific">Hyaloperonospora brassicae</name>
    <name type="common">Brassica downy mildew</name>
    <name type="synonym">Peronospora brassicae</name>
    <dbReference type="NCBI Taxonomy" id="162125"/>
    <lineage>
        <taxon>Eukaryota</taxon>
        <taxon>Sar</taxon>
        <taxon>Stramenopiles</taxon>
        <taxon>Oomycota</taxon>
        <taxon>Peronosporomycetes</taxon>
        <taxon>Peronosporales</taxon>
        <taxon>Peronosporaceae</taxon>
        <taxon>Hyaloperonospora</taxon>
    </lineage>
</organism>
<name>A0AAV0UNB7_HYABA</name>
<keyword evidence="1" id="KW-0732">Signal</keyword>
<dbReference type="EMBL" id="CANTFL010001372">
    <property type="protein sequence ID" value="CAI5738371.1"/>
    <property type="molecule type" value="Genomic_DNA"/>
</dbReference>
<dbReference type="AlphaFoldDB" id="A0AAV0UNB7"/>
<evidence type="ECO:0000256" key="1">
    <source>
        <dbReference type="SAM" id="SignalP"/>
    </source>
</evidence>